<protein>
    <submittedName>
        <fullName evidence="1">Uncharacterized protein</fullName>
    </submittedName>
</protein>
<comment type="caution">
    <text evidence="1">The sequence shown here is derived from an EMBL/GenBank/DDBJ whole genome shotgun (WGS) entry which is preliminary data.</text>
</comment>
<dbReference type="AlphaFoldDB" id="R4YWY3"/>
<accession>R4YWY3</accession>
<organism evidence="1 2">
    <name type="scientific">Candidatus Neomicrothrix parvicella RN1</name>
    <dbReference type="NCBI Taxonomy" id="1229780"/>
    <lineage>
        <taxon>Bacteria</taxon>
        <taxon>Bacillati</taxon>
        <taxon>Actinomycetota</taxon>
        <taxon>Acidimicrobiia</taxon>
        <taxon>Acidimicrobiales</taxon>
        <taxon>Microthrixaceae</taxon>
        <taxon>Candidatus Neomicrothrix</taxon>
    </lineage>
</organism>
<evidence type="ECO:0000313" key="1">
    <source>
        <dbReference type="EMBL" id="CCM62774.1"/>
    </source>
</evidence>
<reference evidence="1 2" key="1">
    <citation type="journal article" date="2013" name="ISME J.">
        <title>Metabolic model for the filamentous 'Candidatus Microthrix parvicella' based on genomic and metagenomic analyses.</title>
        <authorList>
            <person name="Jon McIlroy S."/>
            <person name="Kristiansen R."/>
            <person name="Albertsen M."/>
            <person name="Michael Karst S."/>
            <person name="Rossetti S."/>
            <person name="Lund Nielsen J."/>
            <person name="Tandoi V."/>
            <person name="James Seviour R."/>
            <person name="Nielsen P.H."/>
        </authorList>
    </citation>
    <scope>NUCLEOTIDE SEQUENCE [LARGE SCALE GENOMIC DNA]</scope>
    <source>
        <strain evidence="1 2">RN1</strain>
    </source>
</reference>
<keyword evidence="2" id="KW-1185">Reference proteome</keyword>
<gene>
    <name evidence="1" type="ORF">BN381_130332</name>
</gene>
<dbReference type="Proteomes" id="UP000018291">
    <property type="component" value="Unassembled WGS sequence"/>
</dbReference>
<evidence type="ECO:0000313" key="2">
    <source>
        <dbReference type="Proteomes" id="UP000018291"/>
    </source>
</evidence>
<proteinExistence type="predicted"/>
<dbReference type="EMBL" id="CANL01000005">
    <property type="protein sequence ID" value="CCM62774.1"/>
    <property type="molecule type" value="Genomic_DNA"/>
</dbReference>
<name>R4YWY3_9ACTN</name>
<dbReference type="HOGENOM" id="CLU_3388658_0_0_11"/>
<sequence>MEVTATLIDQAHRNAAMNLLGSKLQQTCAGVN</sequence>